<reference evidence="2 3" key="1">
    <citation type="journal article" date="2010" name="Stand. Genomic Sci.">
        <title>Complete genome sequence of Cellulophaga algicola type strain (IC166).</title>
        <authorList>
            <person name="Abt B."/>
            <person name="Lu M."/>
            <person name="Misra M."/>
            <person name="Han C."/>
            <person name="Nolan M."/>
            <person name="Lucas S."/>
            <person name="Hammon N."/>
            <person name="Deshpande S."/>
            <person name="Cheng J.F."/>
            <person name="Tapia R."/>
            <person name="Goodwin L."/>
            <person name="Pitluck S."/>
            <person name="Liolios K."/>
            <person name="Pagani I."/>
            <person name="Ivanova N."/>
            <person name="Mavromatis K."/>
            <person name="Ovchinikova G."/>
            <person name="Pati A."/>
            <person name="Chen A."/>
            <person name="Palaniappan K."/>
            <person name="Land M."/>
            <person name="Hauser L."/>
            <person name="Chang Y.J."/>
            <person name="Jeffries C.D."/>
            <person name="Detter J.C."/>
            <person name="Brambilla E."/>
            <person name="Rohde M."/>
            <person name="Tindall B.J."/>
            <person name="Goker M."/>
            <person name="Woyke T."/>
            <person name="Bristow J."/>
            <person name="Eisen J.A."/>
            <person name="Markowitz V."/>
            <person name="Hugenholtz P."/>
            <person name="Kyrpides N.C."/>
            <person name="Klenk H.P."/>
            <person name="Lapidus A."/>
        </authorList>
    </citation>
    <scope>NUCLEOTIDE SEQUENCE [LARGE SCALE GENOMIC DNA]</scope>
    <source>
        <strain evidence="3">DSM 14237 / IC166 / ACAM 630</strain>
    </source>
</reference>
<gene>
    <name evidence="2" type="ordered locus">Celal_2406</name>
</gene>
<dbReference type="KEGG" id="cao:Celal_2406"/>
<dbReference type="Gene3D" id="2.40.33.20">
    <property type="entry name" value="PK beta-barrel domain-like"/>
    <property type="match status" value="1"/>
</dbReference>
<dbReference type="Proteomes" id="UP000008634">
    <property type="component" value="Chromosome"/>
</dbReference>
<protein>
    <submittedName>
        <fullName evidence="2">MOSC domain containing protein</fullName>
    </submittedName>
</protein>
<dbReference type="GO" id="GO:0030151">
    <property type="term" value="F:molybdenum ion binding"/>
    <property type="evidence" value="ECO:0007669"/>
    <property type="project" value="InterPro"/>
</dbReference>
<dbReference type="InterPro" id="IPR011037">
    <property type="entry name" value="Pyrv_Knase-like_insert_dom_sf"/>
</dbReference>
<accession>E6X870</accession>
<proteinExistence type="predicted"/>
<dbReference type="HOGENOM" id="CLU_082566_1_0_10"/>
<dbReference type="PANTHER" id="PTHR30212:SF2">
    <property type="entry name" value="PROTEIN YIIM"/>
    <property type="match status" value="1"/>
</dbReference>
<dbReference type="STRING" id="688270.Celal_2406"/>
<dbReference type="PANTHER" id="PTHR30212">
    <property type="entry name" value="PROTEIN YIIM"/>
    <property type="match status" value="1"/>
</dbReference>
<dbReference type="InterPro" id="IPR005302">
    <property type="entry name" value="MoCF_Sase_C"/>
</dbReference>
<evidence type="ECO:0000259" key="1">
    <source>
        <dbReference type="PROSITE" id="PS51340"/>
    </source>
</evidence>
<dbReference type="AlphaFoldDB" id="E6X870"/>
<evidence type="ECO:0000313" key="2">
    <source>
        <dbReference type="EMBL" id="ADV49696.1"/>
    </source>
</evidence>
<keyword evidence="3" id="KW-1185">Reference proteome</keyword>
<organism evidence="2 3">
    <name type="scientific">Cellulophaga algicola (strain DSM 14237 / IC166 / ACAM 630)</name>
    <dbReference type="NCBI Taxonomy" id="688270"/>
    <lineage>
        <taxon>Bacteria</taxon>
        <taxon>Pseudomonadati</taxon>
        <taxon>Bacteroidota</taxon>
        <taxon>Flavobacteriia</taxon>
        <taxon>Flavobacteriales</taxon>
        <taxon>Flavobacteriaceae</taxon>
        <taxon>Cellulophaga</taxon>
    </lineage>
</organism>
<dbReference type="GO" id="GO:0030170">
    <property type="term" value="F:pyridoxal phosphate binding"/>
    <property type="evidence" value="ECO:0007669"/>
    <property type="project" value="InterPro"/>
</dbReference>
<dbReference type="EMBL" id="CP002453">
    <property type="protein sequence ID" value="ADV49696.1"/>
    <property type="molecule type" value="Genomic_DNA"/>
</dbReference>
<dbReference type="Pfam" id="PF03473">
    <property type="entry name" value="MOSC"/>
    <property type="match status" value="1"/>
</dbReference>
<dbReference type="SUPFAM" id="SSF50800">
    <property type="entry name" value="PK beta-barrel domain-like"/>
    <property type="match status" value="1"/>
</dbReference>
<evidence type="ECO:0000313" key="3">
    <source>
        <dbReference type="Proteomes" id="UP000008634"/>
    </source>
</evidence>
<sequence>MMVFYLYNMKVISTNLGKSTTILWNGKEEQTGIYKYPTSEAIQLLNEDVANDTVIDRKHHGGVNKACYLYSADQYPYWKNLYPNLGWDWGMFGENLTIEGLDESELRIGATYKLGTALVQITQPREPCYKLGIRFNDSKIIKQFVTHNYPGTYVKVLETGTVTTGDDMILISQSKNSLTINQYYQFLFAKTKDPEVIQLILSNDTLPEYKKERLRNSLKTQ</sequence>
<feature type="domain" description="MOSC" evidence="1">
    <location>
        <begin position="36"/>
        <end position="171"/>
    </location>
</feature>
<name>E6X870_CELAD</name>
<dbReference type="eggNOG" id="COG2258">
    <property type="taxonomic scope" value="Bacteria"/>
</dbReference>
<dbReference type="GO" id="GO:0003824">
    <property type="term" value="F:catalytic activity"/>
    <property type="evidence" value="ECO:0007669"/>
    <property type="project" value="InterPro"/>
</dbReference>
<dbReference type="InterPro" id="IPR052353">
    <property type="entry name" value="Benzoxazolinone_Detox_Enz"/>
</dbReference>
<dbReference type="PROSITE" id="PS51340">
    <property type="entry name" value="MOSC"/>
    <property type="match status" value="1"/>
</dbReference>